<dbReference type="GO" id="GO:0005975">
    <property type="term" value="P:carbohydrate metabolic process"/>
    <property type="evidence" value="ECO:0007669"/>
    <property type="project" value="InterPro"/>
</dbReference>
<dbReference type="GO" id="GO:0004347">
    <property type="term" value="F:glucose-6-phosphate isomerase activity"/>
    <property type="evidence" value="ECO:0007669"/>
    <property type="project" value="InterPro"/>
</dbReference>
<feature type="domain" description="SIS" evidence="3">
    <location>
        <begin position="22"/>
        <end position="165"/>
    </location>
</feature>
<dbReference type="Pfam" id="PF10432">
    <property type="entry name" value="bact-PGI_C"/>
    <property type="match status" value="1"/>
</dbReference>
<protein>
    <submittedName>
        <fullName evidence="4">Bifunctional phosphoglucose/phosphomannose isomerase</fullName>
    </submittedName>
</protein>
<dbReference type="EMBL" id="CP022657">
    <property type="protein sequence ID" value="ASS77256.1"/>
    <property type="molecule type" value="Genomic_DNA"/>
</dbReference>
<evidence type="ECO:0000256" key="1">
    <source>
        <dbReference type="ARBA" id="ARBA00010523"/>
    </source>
</evidence>
<dbReference type="Proteomes" id="UP000214688">
    <property type="component" value="Chromosome"/>
</dbReference>
<dbReference type="InterPro" id="IPR035484">
    <property type="entry name" value="SIS_PGI/PMI_1"/>
</dbReference>
<dbReference type="InterPro" id="IPR019490">
    <property type="entry name" value="Glu6P/Mann6P_isomerase_C"/>
</dbReference>
<evidence type="ECO:0000313" key="5">
    <source>
        <dbReference type="Proteomes" id="UP000214688"/>
    </source>
</evidence>
<dbReference type="GO" id="GO:1901135">
    <property type="term" value="P:carbohydrate derivative metabolic process"/>
    <property type="evidence" value="ECO:0007669"/>
    <property type="project" value="InterPro"/>
</dbReference>
<dbReference type="PROSITE" id="PS51464">
    <property type="entry name" value="SIS"/>
    <property type="match status" value="1"/>
</dbReference>
<dbReference type="GO" id="GO:0097367">
    <property type="term" value="F:carbohydrate derivative binding"/>
    <property type="evidence" value="ECO:0007669"/>
    <property type="project" value="InterPro"/>
</dbReference>
<dbReference type="OrthoDB" id="9771734at2"/>
<accession>A0A223D775</accession>
<dbReference type="GO" id="GO:0004476">
    <property type="term" value="F:mannose-6-phosphate isomerase activity"/>
    <property type="evidence" value="ECO:0007669"/>
    <property type="project" value="InterPro"/>
</dbReference>
<name>A0A223D775_9BACL</name>
<dbReference type="InterPro" id="IPR046348">
    <property type="entry name" value="SIS_dom_sf"/>
</dbReference>
<dbReference type="Pfam" id="PF01380">
    <property type="entry name" value="SIS"/>
    <property type="match status" value="1"/>
</dbReference>
<dbReference type="CDD" id="cd05637">
    <property type="entry name" value="SIS_PGI_PMI_2"/>
    <property type="match status" value="1"/>
</dbReference>
<proteinExistence type="inferred from homology"/>
<dbReference type="KEGG" id="tab:CIG75_16050"/>
<dbReference type="NCBIfam" id="TIGR02128">
    <property type="entry name" value="G6PI_arch"/>
    <property type="match status" value="1"/>
</dbReference>
<dbReference type="InterPro" id="IPR001347">
    <property type="entry name" value="SIS_dom"/>
</dbReference>
<sequence length="337" mass="36890">MFGAIYRLPEQIEEAVSKMEYSIAQFKASLVRTIVITGLGGSAVGGDMLRSYAADKCPVPIFVNRGYTLPSYVGKDTLVIAVSYSGNTEETLSAYADAKRRGAQVVAVTSGGILKKQAWADGYVVVTVPGGLQPRAAAGYLFIPQMLLLQKAGLLPDCGEEITETVRVLYEMRLRLAPQVKSEHNLAKRIASRLFGKIPLIHGATGLTETIAYRWKTQLNENAQTVAFAHSYPELNHNEIVGFDVPLELIEKIEIITLTSNHNHPRVQKRIEITMGEVLANTACGRYELPAQGASELAQMFSLLYVGDYVSAYLAVLYGLDPTPVDKIVQLKNRLAD</sequence>
<comment type="similarity">
    <text evidence="1">Belongs to the PGI/PMI family.</text>
</comment>
<gene>
    <name evidence="4" type="ORF">CIG75_16050</name>
</gene>
<keyword evidence="5" id="KW-1185">Reference proteome</keyword>
<dbReference type="AlphaFoldDB" id="A0A223D775"/>
<dbReference type="NCBIfam" id="NF006426">
    <property type="entry name" value="PRK08674.1-6"/>
    <property type="match status" value="1"/>
</dbReference>
<dbReference type="CDD" id="cd05017">
    <property type="entry name" value="SIS_PGI_PMI_1"/>
    <property type="match status" value="1"/>
</dbReference>
<organism evidence="4 5">
    <name type="scientific">Tumebacillus algifaecis</name>
    <dbReference type="NCBI Taxonomy" id="1214604"/>
    <lineage>
        <taxon>Bacteria</taxon>
        <taxon>Bacillati</taxon>
        <taxon>Bacillota</taxon>
        <taxon>Bacilli</taxon>
        <taxon>Bacillales</taxon>
        <taxon>Alicyclobacillaceae</taxon>
        <taxon>Tumebacillus</taxon>
    </lineage>
</organism>
<evidence type="ECO:0000259" key="3">
    <source>
        <dbReference type="PROSITE" id="PS51464"/>
    </source>
</evidence>
<evidence type="ECO:0000313" key="4">
    <source>
        <dbReference type="EMBL" id="ASS77256.1"/>
    </source>
</evidence>
<dbReference type="Gene3D" id="3.40.50.10490">
    <property type="entry name" value="Glucose-6-phosphate isomerase like protein, domain 1"/>
    <property type="match status" value="2"/>
</dbReference>
<keyword evidence="2 4" id="KW-0413">Isomerase</keyword>
<dbReference type="SUPFAM" id="SSF53697">
    <property type="entry name" value="SIS domain"/>
    <property type="match status" value="1"/>
</dbReference>
<dbReference type="NCBIfam" id="NF006423">
    <property type="entry name" value="PRK08674.1-2"/>
    <property type="match status" value="1"/>
</dbReference>
<reference evidence="4 5" key="1">
    <citation type="journal article" date="2015" name="Int. J. Syst. Evol. Microbiol.">
        <title>Tumebacillus algifaecis sp. nov., isolated from decomposing algal scum.</title>
        <authorList>
            <person name="Wu Y.F."/>
            <person name="Zhang B."/>
            <person name="Xing P."/>
            <person name="Wu Q.L."/>
            <person name="Liu S.J."/>
        </authorList>
    </citation>
    <scope>NUCLEOTIDE SEQUENCE [LARGE SCALE GENOMIC DNA]</scope>
    <source>
        <strain evidence="4 5">THMBR28</strain>
    </source>
</reference>
<evidence type="ECO:0000256" key="2">
    <source>
        <dbReference type="ARBA" id="ARBA00023235"/>
    </source>
</evidence>